<feature type="domain" description="HTH araC/xylS-type" evidence="7">
    <location>
        <begin position="429"/>
        <end position="527"/>
    </location>
</feature>
<evidence type="ECO:0000259" key="7">
    <source>
        <dbReference type="PROSITE" id="PS01124"/>
    </source>
</evidence>
<dbReference type="Proteomes" id="UP000283585">
    <property type="component" value="Unassembled WGS sequence"/>
</dbReference>
<dbReference type="PANTHER" id="PTHR43280">
    <property type="entry name" value="ARAC-FAMILY TRANSCRIPTIONAL REGULATOR"/>
    <property type="match status" value="1"/>
</dbReference>
<evidence type="ECO:0000256" key="5">
    <source>
        <dbReference type="ARBA" id="ARBA00024867"/>
    </source>
</evidence>
<dbReference type="EMBL" id="QRSS01000007">
    <property type="protein sequence ID" value="RGQ05191.1"/>
    <property type="molecule type" value="Genomic_DNA"/>
</dbReference>
<protein>
    <recommendedName>
        <fullName evidence="1">Stage 0 sporulation protein A homolog</fullName>
    </recommendedName>
</protein>
<comment type="function">
    <text evidence="5">May play the central regulatory role in sporulation. It may be an element of the effector pathway responsible for the activation of sporulation genes in response to nutritional stress. Spo0A may act in concert with spo0H (a sigma factor) to control the expression of some genes that are critical to the sporulation process.</text>
</comment>
<dbReference type="SUPFAM" id="SSF46689">
    <property type="entry name" value="Homeodomain-like"/>
    <property type="match status" value="2"/>
</dbReference>
<evidence type="ECO:0000256" key="1">
    <source>
        <dbReference type="ARBA" id="ARBA00018672"/>
    </source>
</evidence>
<name>A0A411ZQS8_9FIRM</name>
<dbReference type="Pfam" id="PF00072">
    <property type="entry name" value="Response_reg"/>
    <property type="match status" value="1"/>
</dbReference>
<evidence type="ECO:0000256" key="6">
    <source>
        <dbReference type="PROSITE-ProRule" id="PRU00169"/>
    </source>
</evidence>
<dbReference type="GO" id="GO:0043565">
    <property type="term" value="F:sequence-specific DNA binding"/>
    <property type="evidence" value="ECO:0007669"/>
    <property type="project" value="InterPro"/>
</dbReference>
<keyword evidence="4" id="KW-0804">Transcription</keyword>
<dbReference type="CDD" id="cd17536">
    <property type="entry name" value="REC_YesN-like"/>
    <property type="match status" value="1"/>
</dbReference>
<dbReference type="InterPro" id="IPR001789">
    <property type="entry name" value="Sig_transdc_resp-reg_receiver"/>
</dbReference>
<dbReference type="InterPro" id="IPR011006">
    <property type="entry name" value="CheY-like_superfamily"/>
</dbReference>
<comment type="caution">
    <text evidence="9">The sequence shown here is derived from an EMBL/GenBank/DDBJ whole genome shotgun (WGS) entry which is preliminary data.</text>
</comment>
<dbReference type="SMART" id="SM00448">
    <property type="entry name" value="REC"/>
    <property type="match status" value="1"/>
</dbReference>
<sequence>MYHVLIADDEAIERNALKILLENNISEIKVTGEAENGVQLLQMLRKNKYDIAFVDIEMPGISGIEAVEMAGDEIEGTQVIMFTAYSDFEYVQASIKNHVFDYLLKPTKRDKLLLTVRNCIGKIEKERKVQSDNEKMKQLFQQIQPLVEEEIMTELCSKNSDTERLFLYMDALNLHAQNGYIAVFQIYGKNNEKISIQNTFQFLSTKKEIMDQLCSVIREFVESAVVSKRQDRLVMFVPVEVEKNEYQNRIDAVNLVHIILGKIHLENSIRLKAGIGNVRKVPEDICISYQEGIYALQDGRSNIAIRHYNDVFGVKSEIYLNKEKIQLHKDIKEENEKNMNKTIDNIFFKLNQKTTEDSAALILDMLLSIIREEESYLGEEQEKGFYLSKICRECMGCEDKEQLKQWVLDQCNGICHKIHENNNFNQIVDRAKQYINDHFQEELSLNEISEHCNVSIYYMSRMFKETTGENYSVYLNRVRVKEAQKMIRKFDYPIKTLAERCGFNSEGYFCRIFKQYTGKTVKEYKEAL</sequence>
<keyword evidence="3" id="KW-0238">DNA-binding</keyword>
<evidence type="ECO:0000259" key="8">
    <source>
        <dbReference type="PROSITE" id="PS50110"/>
    </source>
</evidence>
<keyword evidence="6" id="KW-0597">Phosphoprotein</keyword>
<organism evidence="9 10">
    <name type="scientific">Blautia obeum</name>
    <dbReference type="NCBI Taxonomy" id="40520"/>
    <lineage>
        <taxon>Bacteria</taxon>
        <taxon>Bacillati</taxon>
        <taxon>Bacillota</taxon>
        <taxon>Clostridia</taxon>
        <taxon>Lachnospirales</taxon>
        <taxon>Lachnospiraceae</taxon>
        <taxon>Blautia</taxon>
    </lineage>
</organism>
<evidence type="ECO:0000256" key="4">
    <source>
        <dbReference type="ARBA" id="ARBA00023163"/>
    </source>
</evidence>
<proteinExistence type="predicted"/>
<accession>A0A411ZQS8</accession>
<dbReference type="PROSITE" id="PS50110">
    <property type="entry name" value="RESPONSE_REGULATORY"/>
    <property type="match status" value="1"/>
</dbReference>
<dbReference type="Gene3D" id="3.40.50.2300">
    <property type="match status" value="1"/>
</dbReference>
<dbReference type="SMART" id="SM00342">
    <property type="entry name" value="HTH_ARAC"/>
    <property type="match status" value="1"/>
</dbReference>
<dbReference type="Gene3D" id="1.10.10.60">
    <property type="entry name" value="Homeodomain-like"/>
    <property type="match status" value="2"/>
</dbReference>
<dbReference type="Pfam" id="PF17853">
    <property type="entry name" value="GGDEF_2"/>
    <property type="match status" value="1"/>
</dbReference>
<dbReference type="SUPFAM" id="SSF52172">
    <property type="entry name" value="CheY-like"/>
    <property type="match status" value="1"/>
</dbReference>
<dbReference type="PROSITE" id="PS01124">
    <property type="entry name" value="HTH_ARAC_FAMILY_2"/>
    <property type="match status" value="1"/>
</dbReference>
<dbReference type="InterPro" id="IPR018060">
    <property type="entry name" value="HTH_AraC"/>
</dbReference>
<dbReference type="GO" id="GO:0000160">
    <property type="term" value="P:phosphorelay signal transduction system"/>
    <property type="evidence" value="ECO:0007669"/>
    <property type="project" value="InterPro"/>
</dbReference>
<feature type="domain" description="Response regulatory" evidence="8">
    <location>
        <begin position="3"/>
        <end position="120"/>
    </location>
</feature>
<evidence type="ECO:0000313" key="9">
    <source>
        <dbReference type="EMBL" id="RGQ05191.1"/>
    </source>
</evidence>
<dbReference type="RefSeq" id="WP_118044612.1">
    <property type="nucleotide sequence ID" value="NZ_QRSS01000007.1"/>
</dbReference>
<dbReference type="AlphaFoldDB" id="A0A411ZQS8"/>
<dbReference type="InterPro" id="IPR041522">
    <property type="entry name" value="CdaR_GGDEF"/>
</dbReference>
<feature type="modified residue" description="4-aspartylphosphate" evidence="6">
    <location>
        <position position="55"/>
    </location>
</feature>
<dbReference type="PANTHER" id="PTHR43280:SF10">
    <property type="entry name" value="REGULATORY PROTEIN POCR"/>
    <property type="match status" value="1"/>
</dbReference>
<evidence type="ECO:0000313" key="10">
    <source>
        <dbReference type="Proteomes" id="UP000283585"/>
    </source>
</evidence>
<gene>
    <name evidence="9" type="ORF">DWZ12_07610</name>
</gene>
<dbReference type="InterPro" id="IPR009057">
    <property type="entry name" value="Homeodomain-like_sf"/>
</dbReference>
<dbReference type="Pfam" id="PF12833">
    <property type="entry name" value="HTH_18"/>
    <property type="match status" value="1"/>
</dbReference>
<dbReference type="GO" id="GO:0003700">
    <property type="term" value="F:DNA-binding transcription factor activity"/>
    <property type="evidence" value="ECO:0007669"/>
    <property type="project" value="InterPro"/>
</dbReference>
<keyword evidence="2" id="KW-0805">Transcription regulation</keyword>
<evidence type="ECO:0000256" key="2">
    <source>
        <dbReference type="ARBA" id="ARBA00023015"/>
    </source>
</evidence>
<evidence type="ECO:0000256" key="3">
    <source>
        <dbReference type="ARBA" id="ARBA00023125"/>
    </source>
</evidence>
<reference evidence="9 10" key="1">
    <citation type="submission" date="2018-08" db="EMBL/GenBank/DDBJ databases">
        <title>A genome reference for cultivated species of the human gut microbiota.</title>
        <authorList>
            <person name="Zou Y."/>
            <person name="Xue W."/>
            <person name="Luo G."/>
        </authorList>
    </citation>
    <scope>NUCLEOTIDE SEQUENCE [LARGE SCALE GENOMIC DNA]</scope>
    <source>
        <strain evidence="9 10">AF29-2BH</strain>
    </source>
</reference>